<dbReference type="KEGG" id="vg:29122910"/>
<keyword evidence="2" id="KW-1185">Reference proteome</keyword>
<dbReference type="RefSeq" id="YP_009302063.1">
    <property type="nucleotide sequence ID" value="NC_031241.1"/>
</dbReference>
<dbReference type="EMBL" id="KU598975">
    <property type="protein sequence ID" value="AMM44607.1"/>
    <property type="molecule type" value="Genomic_DNA"/>
</dbReference>
<dbReference type="GeneID" id="29122910"/>
<organism evidence="1 2">
    <name type="scientific">Staphylococcus phage CNPx</name>
    <dbReference type="NCBI Taxonomy" id="1792269"/>
    <lineage>
        <taxon>Viruses</taxon>
        <taxon>Duplodnaviria</taxon>
        <taxon>Heunggongvirae</taxon>
        <taxon>Uroviricota</taxon>
        <taxon>Caudoviricetes</taxon>
        <taxon>Rockefellervirus</taxon>
        <taxon>Rockefellervirus CNPx</taxon>
    </lineage>
</organism>
<evidence type="ECO:0008006" key="3">
    <source>
        <dbReference type="Google" id="ProtNLM"/>
    </source>
</evidence>
<accession>A0A141VTR4</accession>
<sequence>MKETVTYLIKLKDAPFDLYITNKPNNEEDTSYSRDRRRAREFAGLEDMSIDMTKHRAIKKKVTETTEYEEVEYD</sequence>
<dbReference type="OrthoDB" id="24508at10239"/>
<evidence type="ECO:0000313" key="1">
    <source>
        <dbReference type="EMBL" id="AMM44607.1"/>
    </source>
</evidence>
<dbReference type="Proteomes" id="UP000202699">
    <property type="component" value="Segment"/>
</dbReference>
<protein>
    <recommendedName>
        <fullName evidence="3">DUF2483 domain-containing protein</fullName>
    </recommendedName>
</protein>
<reference evidence="1" key="1">
    <citation type="submission" date="2016-01" db="EMBL/GenBank/DDBJ databases">
        <title>A eukaryotic-like serine/threonine kinase protects bacteria against viruses.</title>
        <authorList>
            <person name="Depardieu F."/>
            <person name="Didier J.-P."/>
            <person name="Bernheim A."/>
            <person name="Sherlock A."/>
            <person name="Molina H."/>
            <person name="Duclos B."/>
            <person name="Bikard D."/>
        </authorList>
    </citation>
    <scope>NUCLEOTIDE SEQUENCE [LARGE SCALE GENOMIC DNA]</scope>
</reference>
<proteinExistence type="predicted"/>
<name>A0A141VTR4_9CAUD</name>
<evidence type="ECO:0000313" key="2">
    <source>
        <dbReference type="Proteomes" id="UP000202699"/>
    </source>
</evidence>
<dbReference type="InterPro" id="IPR018918">
    <property type="entry name" value="DUF2483"/>
</dbReference>
<dbReference type="Pfam" id="PF10656">
    <property type="entry name" value="DUF2483"/>
    <property type="match status" value="1"/>
</dbReference>